<name>A0AAJ1QZZ6_9FLAO</name>
<accession>A0AAJ1QZZ6</accession>
<dbReference type="Proteomes" id="UP001228636">
    <property type="component" value="Unassembled WGS sequence"/>
</dbReference>
<proteinExistence type="predicted"/>
<comment type="caution">
    <text evidence="1">The sequence shown here is derived from an EMBL/GenBank/DDBJ whole genome shotgun (WGS) entry which is preliminary data.</text>
</comment>
<gene>
    <name evidence="1" type="ORF">QWY81_17780</name>
</gene>
<organism evidence="1 2">
    <name type="scientific">Polaribacter sejongensis</name>
    <dbReference type="NCBI Taxonomy" id="985043"/>
    <lineage>
        <taxon>Bacteria</taxon>
        <taxon>Pseudomonadati</taxon>
        <taxon>Bacteroidota</taxon>
        <taxon>Flavobacteriia</taxon>
        <taxon>Flavobacteriales</taxon>
        <taxon>Flavobacteriaceae</taxon>
    </lineage>
</organism>
<dbReference type="RefSeq" id="WP_261972802.1">
    <property type="nucleotide sequence ID" value="NZ_CP103460.1"/>
</dbReference>
<dbReference type="EMBL" id="JAUFQH010000022">
    <property type="protein sequence ID" value="MDN3621322.1"/>
    <property type="molecule type" value="Genomic_DNA"/>
</dbReference>
<reference evidence="1 2" key="1">
    <citation type="journal article" date="2014" name="Int. J. Syst. Evol. Microbiol.">
        <title>Complete genome sequence of Corynebacterium casei LMG S-19264T (=DSM 44701T), isolated from a smear-ripened cheese.</title>
        <authorList>
            <consortium name="US DOE Joint Genome Institute (JGI-PGF)"/>
            <person name="Walter F."/>
            <person name="Albersmeier A."/>
            <person name="Kalinowski J."/>
            <person name="Ruckert C."/>
        </authorList>
    </citation>
    <scope>NUCLEOTIDE SEQUENCE [LARGE SCALE GENOMIC DNA]</scope>
    <source>
        <strain evidence="1 2">CECT 8670</strain>
    </source>
</reference>
<protein>
    <submittedName>
        <fullName evidence="1">Uncharacterized protein</fullName>
    </submittedName>
</protein>
<dbReference type="AlphaFoldDB" id="A0AAJ1QZZ6"/>
<evidence type="ECO:0000313" key="2">
    <source>
        <dbReference type="Proteomes" id="UP001228636"/>
    </source>
</evidence>
<sequence>MTNHYNIHLVKAKTDLKVTYRDGKFRKLEHLRGALDQESLNAMGRVVPKEEQWMELFKVNWQGKVIYTDLSEAKEVSLFSKFNSVWFQFFAKENNGTKPKFTGADGKALNQIIAYLKEESKGDEIESLIVWQFILDNWNLLPDFYKNQQDLKIINSKFNVIIKQLRESIASKTGASHSESVQKANDIANKYF</sequence>
<evidence type="ECO:0000313" key="1">
    <source>
        <dbReference type="EMBL" id="MDN3621322.1"/>
    </source>
</evidence>